<sequence length="630" mass="69566">MIPDIPPFNNYNGNNSATRFDYDLMIENENQLIVMHTDKNGKQTELKLNVDYSIHDIGNENGGYIIFPLEGSLYGTLDEDEVISLFISLPIEQATPFGTSDKLDMNILEKTFDYIVKLIKILNRGVERSVKIQEGSDISPNELVSSLQQAQISALNSADRAENAADTATKCANTAEEKADEIEELAINTAFDIQNKTYQSKEAIEEKKLGAIGEIDTKALNAVSQINNELNSALNTIEQDTVSAQDIIAQTLEGAKDVITTNKTQAIEDIENLADDINVNVLEAATSASLAKKYAQNDFNVPVENNTYSAKHWAQVAQNTASAVGNPLDCSLSNINEDGIEFIKELSGGGEAGSGFFGLAPLCVNSGAAEGILYDYGFNISEENPAVVTFANGYTKTFKTLANVPDEPINTNTTIYFGIDESGNIETFKSIKYADNQPANISSSQLPCLWINTANPIRQTKAKYEEQTEWENKNIVPFADYKKSGSIATINNYEYNSNGFNDDFSKSITGKSQNCELELIYTNTIELNLSNKFYDLGKTSYDQTYFLKKDVNFPKSGMGIFYLSIYTEQEVIIDIKAPDYSKVKLSGDKIGSLGSGRYLATLYYNFSNDDTFMLVNYFPEPEADLPPEVE</sequence>
<protein>
    <submittedName>
        <fullName evidence="1">Uncharacterized protein</fullName>
    </submittedName>
</protein>
<organism evidence="1 2">
    <name type="scientific">Candidatus Scatenecus faecavium</name>
    <dbReference type="NCBI Taxonomy" id="2840915"/>
    <lineage>
        <taxon>Bacteria</taxon>
        <taxon>Candidatus Scatenecus</taxon>
    </lineage>
</organism>
<reference evidence="1" key="1">
    <citation type="submission" date="2020-10" db="EMBL/GenBank/DDBJ databases">
        <authorList>
            <person name="Gilroy R."/>
        </authorList>
    </citation>
    <scope>NUCLEOTIDE SEQUENCE</scope>
    <source>
        <strain evidence="1">CHK152-2994</strain>
    </source>
</reference>
<gene>
    <name evidence="1" type="ORF">IAD41_07105</name>
</gene>
<reference evidence="1" key="2">
    <citation type="journal article" date="2021" name="PeerJ">
        <title>Extensive microbial diversity within the chicken gut microbiome revealed by metagenomics and culture.</title>
        <authorList>
            <person name="Gilroy R."/>
            <person name="Ravi A."/>
            <person name="Getino M."/>
            <person name="Pursley I."/>
            <person name="Horton D.L."/>
            <person name="Alikhan N.F."/>
            <person name="Baker D."/>
            <person name="Gharbi K."/>
            <person name="Hall N."/>
            <person name="Watson M."/>
            <person name="Adriaenssens E.M."/>
            <person name="Foster-Nyarko E."/>
            <person name="Jarju S."/>
            <person name="Secka A."/>
            <person name="Antonio M."/>
            <person name="Oren A."/>
            <person name="Chaudhuri R.R."/>
            <person name="La Ragione R."/>
            <person name="Hildebrand F."/>
            <person name="Pallen M.J."/>
        </authorList>
    </citation>
    <scope>NUCLEOTIDE SEQUENCE</scope>
    <source>
        <strain evidence="1">CHK152-2994</strain>
    </source>
</reference>
<dbReference type="EMBL" id="DVJO01000154">
    <property type="protein sequence ID" value="HIS83355.1"/>
    <property type="molecule type" value="Genomic_DNA"/>
</dbReference>
<dbReference type="Proteomes" id="UP000824139">
    <property type="component" value="Unassembled WGS sequence"/>
</dbReference>
<evidence type="ECO:0000313" key="2">
    <source>
        <dbReference type="Proteomes" id="UP000824139"/>
    </source>
</evidence>
<accession>A0A9D1FWP2</accession>
<comment type="caution">
    <text evidence="1">The sequence shown here is derived from an EMBL/GenBank/DDBJ whole genome shotgun (WGS) entry which is preliminary data.</text>
</comment>
<dbReference type="AlphaFoldDB" id="A0A9D1FWP2"/>
<proteinExistence type="predicted"/>
<evidence type="ECO:0000313" key="1">
    <source>
        <dbReference type="EMBL" id="HIS83355.1"/>
    </source>
</evidence>
<name>A0A9D1FWP2_9BACT</name>